<evidence type="ECO:0000256" key="7">
    <source>
        <dbReference type="ARBA" id="ARBA00023237"/>
    </source>
</evidence>
<comment type="caution">
    <text evidence="12">The sequence shown here is derived from an EMBL/GenBank/DDBJ whole genome shotgun (WGS) entry which is preliminary data.</text>
</comment>
<evidence type="ECO:0000313" key="13">
    <source>
        <dbReference type="Proteomes" id="UP000531251"/>
    </source>
</evidence>
<evidence type="ECO:0000313" key="12">
    <source>
        <dbReference type="EMBL" id="NJB99290.1"/>
    </source>
</evidence>
<accession>A0A7X5Y3W7</accession>
<keyword evidence="4 8" id="KW-0812">Transmembrane</keyword>
<proteinExistence type="inferred from homology"/>
<dbReference type="InterPro" id="IPR037066">
    <property type="entry name" value="Plug_dom_sf"/>
</dbReference>
<organism evidence="12 13">
    <name type="scientific">Sphingomonas trueperi</name>
    <dbReference type="NCBI Taxonomy" id="53317"/>
    <lineage>
        <taxon>Bacteria</taxon>
        <taxon>Pseudomonadati</taxon>
        <taxon>Pseudomonadota</taxon>
        <taxon>Alphaproteobacteria</taxon>
        <taxon>Sphingomonadales</taxon>
        <taxon>Sphingomonadaceae</taxon>
        <taxon>Sphingomonas</taxon>
    </lineage>
</organism>
<dbReference type="AlphaFoldDB" id="A0A7X5Y3W7"/>
<keyword evidence="13" id="KW-1185">Reference proteome</keyword>
<dbReference type="EMBL" id="JAATJB010000014">
    <property type="protein sequence ID" value="NJB99290.1"/>
    <property type="molecule type" value="Genomic_DNA"/>
</dbReference>
<gene>
    <name evidence="12" type="ORF">GGR89_003631</name>
</gene>
<keyword evidence="2 8" id="KW-0813">Transport</keyword>
<feature type="domain" description="TonB-dependent receptor plug" evidence="11">
    <location>
        <begin position="52"/>
        <end position="154"/>
    </location>
</feature>
<protein>
    <submittedName>
        <fullName evidence="12">Iron complex outermembrane receptor protein</fullName>
    </submittedName>
</protein>
<dbReference type="GO" id="GO:0015344">
    <property type="term" value="F:siderophore uptake transmembrane transporter activity"/>
    <property type="evidence" value="ECO:0007669"/>
    <property type="project" value="TreeGrafter"/>
</dbReference>
<sequence length="712" mass="76420">MKFAFGVIAAAIIWTGSAKAQDRRPDSDTDVANTRREDIVVTAARTILPASALPLTVDVIDRETLSRQVTVSGSTVDAVSALLPSFSPTREKITGFGETLRGRSPLYAINGIPQTTPIRDGARDGYTIDPFFIDRVEVIYGSNALQGIGATGGVVNQVTVAAPKENGWSGRALLQGNSGDDFSGASLGGKVAGLVNVRSGAFDATGGVAFERRGVFLDGRGRRIGLDGNQSEIQDTDSLSFFGRVGVDLSPSARLEVIANRFRLEGNNHYVPVDGNRALGIPATSRRGETPGQPSTGVAEMLSASLTDGDLAGGAFTLQGFYNRTSDTFAGGVLATFQDARIAPIGTLFDQSRNVSRKIGGKVSYERAVPGFEALTLTAGFDALVDRTKQDLVQTGRAWVPQTDFRSLAPFGQANLKLFDGVVRLAGGVRYENVQLDIPDYTTLASANARAVIGGKPSFERALWNGGVVVEPIKGIRAYGSYAEGYTIADIGRVLRGITQPNIRIADFLDLTPVVSNNRELGVEVNQGPLEASATYYWSSSDLGQVLVRGSDGIFNVSRQPIDIQGLEVNLGVRTPLPGLKLGTGFAHVSGRTDTNGDGRMDADLDGANISPDRLNLNIDYSRGRFSARLQGRYYLSRRFEGQPIANDFIGYRLFDAYVAYDLPIGRMMLSVQNLGNTDYVTYYSDTQGPTDNARFYTGRGRNFTLSWQAGF</sequence>
<dbReference type="CDD" id="cd01347">
    <property type="entry name" value="ligand_gated_channel"/>
    <property type="match status" value="1"/>
</dbReference>
<dbReference type="InterPro" id="IPR012910">
    <property type="entry name" value="Plug_dom"/>
</dbReference>
<evidence type="ECO:0000256" key="9">
    <source>
        <dbReference type="RuleBase" id="RU003357"/>
    </source>
</evidence>
<comment type="subcellular location">
    <subcellularLocation>
        <location evidence="1 8">Cell outer membrane</location>
        <topology evidence="1 8">Multi-pass membrane protein</topology>
    </subcellularLocation>
</comment>
<dbReference type="Gene3D" id="2.170.130.10">
    <property type="entry name" value="TonB-dependent receptor, plug domain"/>
    <property type="match status" value="1"/>
</dbReference>
<dbReference type="InterPro" id="IPR039426">
    <property type="entry name" value="TonB-dep_rcpt-like"/>
</dbReference>
<dbReference type="Gene3D" id="2.40.170.20">
    <property type="entry name" value="TonB-dependent receptor, beta-barrel domain"/>
    <property type="match status" value="1"/>
</dbReference>
<evidence type="ECO:0000256" key="2">
    <source>
        <dbReference type="ARBA" id="ARBA00022448"/>
    </source>
</evidence>
<evidence type="ECO:0000256" key="4">
    <source>
        <dbReference type="ARBA" id="ARBA00022692"/>
    </source>
</evidence>
<evidence type="ECO:0000256" key="3">
    <source>
        <dbReference type="ARBA" id="ARBA00022452"/>
    </source>
</evidence>
<feature type="domain" description="TonB-dependent receptor-like beta-barrel" evidence="10">
    <location>
        <begin position="262"/>
        <end position="675"/>
    </location>
</feature>
<dbReference type="GO" id="GO:0044718">
    <property type="term" value="P:siderophore transmembrane transport"/>
    <property type="evidence" value="ECO:0007669"/>
    <property type="project" value="TreeGrafter"/>
</dbReference>
<dbReference type="InterPro" id="IPR036942">
    <property type="entry name" value="Beta-barrel_TonB_sf"/>
</dbReference>
<keyword evidence="3 8" id="KW-1134">Transmembrane beta strand</keyword>
<keyword evidence="5 9" id="KW-0798">TonB box</keyword>
<dbReference type="GO" id="GO:0009279">
    <property type="term" value="C:cell outer membrane"/>
    <property type="evidence" value="ECO:0007669"/>
    <property type="project" value="UniProtKB-SubCell"/>
</dbReference>
<dbReference type="PANTHER" id="PTHR30069:SF42">
    <property type="entry name" value="FERRIC AEROBACTIN RECEPTOR"/>
    <property type="match status" value="1"/>
</dbReference>
<keyword evidence="6 8" id="KW-0472">Membrane</keyword>
<name>A0A7X5Y3W7_9SPHN</name>
<comment type="similarity">
    <text evidence="8 9">Belongs to the TonB-dependent receptor family.</text>
</comment>
<evidence type="ECO:0000256" key="5">
    <source>
        <dbReference type="ARBA" id="ARBA00023077"/>
    </source>
</evidence>
<dbReference type="Proteomes" id="UP000531251">
    <property type="component" value="Unassembled WGS sequence"/>
</dbReference>
<dbReference type="PANTHER" id="PTHR30069">
    <property type="entry name" value="TONB-DEPENDENT OUTER MEMBRANE RECEPTOR"/>
    <property type="match status" value="1"/>
</dbReference>
<dbReference type="Pfam" id="PF07715">
    <property type="entry name" value="Plug"/>
    <property type="match status" value="1"/>
</dbReference>
<keyword evidence="12" id="KW-0675">Receptor</keyword>
<evidence type="ECO:0000259" key="10">
    <source>
        <dbReference type="Pfam" id="PF00593"/>
    </source>
</evidence>
<dbReference type="PROSITE" id="PS52016">
    <property type="entry name" value="TONB_DEPENDENT_REC_3"/>
    <property type="match status" value="1"/>
</dbReference>
<evidence type="ECO:0000256" key="6">
    <source>
        <dbReference type="ARBA" id="ARBA00023136"/>
    </source>
</evidence>
<dbReference type="InterPro" id="IPR000531">
    <property type="entry name" value="Beta-barrel_TonB"/>
</dbReference>
<dbReference type="SUPFAM" id="SSF56935">
    <property type="entry name" value="Porins"/>
    <property type="match status" value="1"/>
</dbReference>
<dbReference type="Pfam" id="PF00593">
    <property type="entry name" value="TonB_dep_Rec_b-barrel"/>
    <property type="match status" value="1"/>
</dbReference>
<reference evidence="12 13" key="1">
    <citation type="submission" date="2020-03" db="EMBL/GenBank/DDBJ databases">
        <title>Genomic Encyclopedia of Type Strains, Phase IV (KMG-IV): sequencing the most valuable type-strain genomes for metagenomic binning, comparative biology and taxonomic classification.</title>
        <authorList>
            <person name="Goeker M."/>
        </authorList>
    </citation>
    <scope>NUCLEOTIDE SEQUENCE [LARGE SCALE GENOMIC DNA]</scope>
    <source>
        <strain evidence="12 13">DSM 7225</strain>
    </source>
</reference>
<evidence type="ECO:0000256" key="1">
    <source>
        <dbReference type="ARBA" id="ARBA00004571"/>
    </source>
</evidence>
<evidence type="ECO:0000259" key="11">
    <source>
        <dbReference type="Pfam" id="PF07715"/>
    </source>
</evidence>
<dbReference type="RefSeq" id="WP_125974887.1">
    <property type="nucleotide sequence ID" value="NZ_BAAADY010000016.1"/>
</dbReference>
<evidence type="ECO:0000256" key="8">
    <source>
        <dbReference type="PROSITE-ProRule" id="PRU01360"/>
    </source>
</evidence>
<keyword evidence="7 8" id="KW-0998">Cell outer membrane</keyword>